<protein>
    <submittedName>
        <fullName evidence="3">META domain-containing protein</fullName>
    </submittedName>
</protein>
<evidence type="ECO:0000313" key="3">
    <source>
        <dbReference type="EMBL" id="NLP86134.1"/>
    </source>
</evidence>
<feature type="domain" description="DUF306" evidence="2">
    <location>
        <begin position="47"/>
        <end position="95"/>
    </location>
</feature>
<reference evidence="3 4" key="1">
    <citation type="submission" date="2020-04" db="EMBL/GenBank/DDBJ databases">
        <title>CFH 90308 Microbacterium sp.</title>
        <authorList>
            <person name="Nie G."/>
            <person name="Ming H."/>
            <person name="Xia T."/>
        </authorList>
    </citation>
    <scope>NUCLEOTIDE SEQUENCE [LARGE SCALE GENOMIC DNA]</scope>
    <source>
        <strain evidence="3 4">CFH 90308</strain>
    </source>
</reference>
<dbReference type="InterPro" id="IPR038670">
    <property type="entry name" value="HslJ-like_sf"/>
</dbReference>
<dbReference type="Gene3D" id="2.40.128.270">
    <property type="match status" value="1"/>
</dbReference>
<evidence type="ECO:0000259" key="2">
    <source>
        <dbReference type="Pfam" id="PF03724"/>
    </source>
</evidence>
<name>A0ABX1KGW4_9MICO</name>
<keyword evidence="1" id="KW-0732">Signal</keyword>
<sequence>MTPLRRWNATPLALAALTVTTLMLAACTPGHTLRPGSPVGRWGDADDHEAHLTLEEDGTALGHDGCNSFGGQWDLVNGTVIFDDMYTTLVACPGDEYWLGGMDSAVVIGDALHVLDDEGHEIGVLPRSAAD</sequence>
<dbReference type="EMBL" id="JABACI010000007">
    <property type="protein sequence ID" value="NLP86134.1"/>
    <property type="molecule type" value="Genomic_DNA"/>
</dbReference>
<dbReference type="RefSeq" id="WP_168914627.1">
    <property type="nucleotide sequence ID" value="NZ_JABACI010000007.1"/>
</dbReference>
<dbReference type="Pfam" id="PF03724">
    <property type="entry name" value="META"/>
    <property type="match status" value="1"/>
</dbReference>
<evidence type="ECO:0000256" key="1">
    <source>
        <dbReference type="SAM" id="SignalP"/>
    </source>
</evidence>
<dbReference type="Proteomes" id="UP001429745">
    <property type="component" value="Unassembled WGS sequence"/>
</dbReference>
<evidence type="ECO:0000313" key="4">
    <source>
        <dbReference type="Proteomes" id="UP001429745"/>
    </source>
</evidence>
<keyword evidence="4" id="KW-1185">Reference proteome</keyword>
<organism evidence="3 4">
    <name type="scientific">Microbacterium salsuginis</name>
    <dbReference type="NCBI Taxonomy" id="2722803"/>
    <lineage>
        <taxon>Bacteria</taxon>
        <taxon>Bacillati</taxon>
        <taxon>Actinomycetota</taxon>
        <taxon>Actinomycetes</taxon>
        <taxon>Micrococcales</taxon>
        <taxon>Microbacteriaceae</taxon>
        <taxon>Microbacterium</taxon>
    </lineage>
</organism>
<comment type="caution">
    <text evidence="3">The sequence shown here is derived from an EMBL/GenBank/DDBJ whole genome shotgun (WGS) entry which is preliminary data.</text>
</comment>
<accession>A0ABX1KGW4</accession>
<dbReference type="InterPro" id="IPR005184">
    <property type="entry name" value="DUF306_Meta_HslJ"/>
</dbReference>
<feature type="chain" id="PRO_5045814375" evidence="1">
    <location>
        <begin position="26"/>
        <end position="131"/>
    </location>
</feature>
<dbReference type="PROSITE" id="PS51257">
    <property type="entry name" value="PROKAR_LIPOPROTEIN"/>
    <property type="match status" value="1"/>
</dbReference>
<feature type="signal peptide" evidence="1">
    <location>
        <begin position="1"/>
        <end position="25"/>
    </location>
</feature>
<proteinExistence type="predicted"/>
<gene>
    <name evidence="3" type="ORF">HF576_20065</name>
</gene>